<keyword evidence="1" id="KW-0175">Coiled coil</keyword>
<feature type="coiled-coil region" evidence="1">
    <location>
        <begin position="84"/>
        <end position="118"/>
    </location>
</feature>
<protein>
    <submittedName>
        <fullName evidence="2">Uncharacterized protein</fullName>
    </submittedName>
</protein>
<evidence type="ECO:0000313" key="2">
    <source>
        <dbReference type="EMBL" id="AYJ81036.1"/>
    </source>
</evidence>
<evidence type="ECO:0000313" key="3">
    <source>
        <dbReference type="Proteomes" id="UP000273809"/>
    </source>
</evidence>
<accession>A0AAD0TUY5</accession>
<proteinExistence type="predicted"/>
<dbReference type="RefSeq" id="WP_105917872.1">
    <property type="nucleotide sequence ID" value="NZ_CP021072.1"/>
</dbReference>
<gene>
    <name evidence="2" type="ORF">ACRYA_1947</name>
</gene>
<dbReference type="Proteomes" id="UP000273809">
    <property type="component" value="Chromosome"/>
</dbReference>
<dbReference type="GeneID" id="56462160"/>
<reference evidence="2 3" key="1">
    <citation type="submission" date="2018-10" db="EMBL/GenBank/DDBJ databases">
        <title>Complete genome sequences of Arcobacter cryaerophilus strains ATCC 43158 and ATCC 49615.</title>
        <authorList>
            <person name="Miller W.G."/>
            <person name="Yee E."/>
            <person name="Bono J.L."/>
        </authorList>
    </citation>
    <scope>NUCLEOTIDE SEQUENCE [LARGE SCALE GENOMIC DNA]</scope>
    <source>
        <strain evidence="2 3">ATCC 43158</strain>
    </source>
</reference>
<name>A0AAD0TUY5_9BACT</name>
<dbReference type="EMBL" id="CP032823">
    <property type="protein sequence ID" value="AYJ81036.1"/>
    <property type="molecule type" value="Genomic_DNA"/>
</dbReference>
<dbReference type="AlphaFoldDB" id="A0AAD0TUY5"/>
<organism evidence="2 3">
    <name type="scientific">Aliarcobacter cryaerophilus ATCC 43158</name>
    <dbReference type="NCBI Taxonomy" id="1032070"/>
    <lineage>
        <taxon>Bacteria</taxon>
        <taxon>Pseudomonadati</taxon>
        <taxon>Campylobacterota</taxon>
        <taxon>Epsilonproteobacteria</taxon>
        <taxon>Campylobacterales</taxon>
        <taxon>Arcobacteraceae</taxon>
        <taxon>Aliarcobacter</taxon>
    </lineage>
</organism>
<dbReference type="KEGG" id="acre:ACRYA_1947"/>
<sequence length="230" mass="27170">MNDNKRVSQRELGRLTNCVHQNISKLVQKGILEVGKDRKLDLDSSLQRLKDFNYLDENNQFRKPTVARDEKGQELYTSPSPLSVEDKKQKAINLNMEIEALKNQIKSKEQQLKYDDLEMVNQDEYISYNLKEFNDLLQSRQKALTQLELILSDELREYLTELNSIEKQISNRYRKILNELSKSFLELPKGLSECINDDEYNKDDIIDIYVYEIKFILKEHLSKVGLRFND</sequence>
<evidence type="ECO:0000256" key="1">
    <source>
        <dbReference type="SAM" id="Coils"/>
    </source>
</evidence>